<evidence type="ECO:0000256" key="2">
    <source>
        <dbReference type="ARBA" id="ARBA00007263"/>
    </source>
</evidence>
<dbReference type="VEuPathDB" id="TriTrypDB:C3747_101g36"/>
<dbReference type="VEuPathDB" id="TriTrypDB:TcCLB.506661.20"/>
<dbReference type="Pfam" id="PF01151">
    <property type="entry name" value="ELO"/>
    <property type="match status" value="1"/>
</dbReference>
<keyword evidence="5 12" id="KW-0812">Transmembrane</keyword>
<keyword evidence="3 12" id="KW-0444">Lipid biosynthesis</keyword>
<comment type="similarity">
    <text evidence="2 12">Belongs to the ELO family.</text>
</comment>
<keyword evidence="7 12" id="KW-1133">Transmembrane helix</keyword>
<evidence type="ECO:0000256" key="12">
    <source>
        <dbReference type="RuleBase" id="RU361115"/>
    </source>
</evidence>
<dbReference type="VEuPathDB" id="TriTrypDB:TcCLB.511245.140"/>
<comment type="catalytic activity">
    <reaction evidence="12">
        <text>an acyl-CoA + malonyl-CoA + H(+) = a 3-oxoacyl-CoA + CO2 + CoA</text>
        <dbReference type="Rhea" id="RHEA:50252"/>
        <dbReference type="ChEBI" id="CHEBI:15378"/>
        <dbReference type="ChEBI" id="CHEBI:16526"/>
        <dbReference type="ChEBI" id="CHEBI:57287"/>
        <dbReference type="ChEBI" id="CHEBI:57384"/>
        <dbReference type="ChEBI" id="CHEBI:58342"/>
        <dbReference type="ChEBI" id="CHEBI:90726"/>
    </reaction>
    <physiologicalReaction direction="left-to-right" evidence="12">
        <dbReference type="Rhea" id="RHEA:50253"/>
    </physiologicalReaction>
</comment>
<dbReference type="GO" id="GO:0034626">
    <property type="term" value="P:fatty acid elongation, polyunsaturated fatty acid"/>
    <property type="evidence" value="ECO:0007669"/>
    <property type="project" value="TreeGrafter"/>
</dbReference>
<name>A0A2V2V433_TRYCR</name>
<keyword evidence="4 12" id="KW-0808">Transferase</keyword>
<dbReference type="VEuPathDB" id="TriTrypDB:TcBrA4_0133670"/>
<dbReference type="VEuPathDB" id="TriTrypDB:TcG_05015"/>
<reference evidence="13 14" key="1">
    <citation type="journal article" date="2018" name="Microb. Genom.">
        <title>Expanding an expanded genome: long-read sequencing of Trypanosoma cruzi.</title>
        <authorList>
            <person name="Berna L."/>
            <person name="Rodriguez M."/>
            <person name="Chiribao M.L."/>
            <person name="Parodi-Talice A."/>
            <person name="Pita S."/>
            <person name="Rijo G."/>
            <person name="Alvarez-Valin F."/>
            <person name="Robello C."/>
        </authorList>
    </citation>
    <scope>NUCLEOTIDE SEQUENCE [LARGE SCALE GENOMIC DNA]</scope>
    <source>
        <strain evidence="13 14">Dm28c</strain>
    </source>
</reference>
<dbReference type="VEuPathDB" id="TriTrypDB:TCSYLVIO_010464"/>
<comment type="caution">
    <text evidence="13">The sequence shown here is derived from an EMBL/GenBank/DDBJ whole genome shotgun (WGS) entry which is preliminary data.</text>
</comment>
<evidence type="ECO:0000256" key="11">
    <source>
        <dbReference type="ARBA" id="ARBA00044291"/>
    </source>
</evidence>
<evidence type="ECO:0000256" key="5">
    <source>
        <dbReference type="ARBA" id="ARBA00022692"/>
    </source>
</evidence>
<dbReference type="EMBL" id="PRFA01000052">
    <property type="protein sequence ID" value="PWU90256.1"/>
    <property type="molecule type" value="Genomic_DNA"/>
</dbReference>
<comment type="subcellular location">
    <subcellularLocation>
        <location evidence="1">Membrane</location>
        <topology evidence="1">Multi-pass membrane protein</topology>
    </subcellularLocation>
</comment>
<keyword evidence="8 12" id="KW-0443">Lipid metabolism</keyword>
<feature type="transmembrane region" description="Helical" evidence="12">
    <location>
        <begin position="148"/>
        <end position="167"/>
    </location>
</feature>
<evidence type="ECO:0000256" key="10">
    <source>
        <dbReference type="ARBA" id="ARBA00023160"/>
    </source>
</evidence>
<dbReference type="VEuPathDB" id="TriTrypDB:C4B63_52g63"/>
<evidence type="ECO:0000313" key="13">
    <source>
        <dbReference type="EMBL" id="PWU90256.1"/>
    </source>
</evidence>
<dbReference type="GO" id="GO:0030148">
    <property type="term" value="P:sphingolipid biosynthetic process"/>
    <property type="evidence" value="ECO:0007669"/>
    <property type="project" value="TreeGrafter"/>
</dbReference>
<dbReference type="VEuPathDB" id="TriTrypDB:TcCL_ESM12327"/>
<dbReference type="GO" id="GO:0005789">
    <property type="term" value="C:endoplasmic reticulum membrane"/>
    <property type="evidence" value="ECO:0007669"/>
    <property type="project" value="TreeGrafter"/>
</dbReference>
<dbReference type="PANTHER" id="PTHR11157">
    <property type="entry name" value="FATTY ACID ACYL TRANSFERASE-RELATED"/>
    <property type="match status" value="1"/>
</dbReference>
<proteinExistence type="inferred from homology"/>
<dbReference type="VEuPathDB" id="TriTrypDB:ECC02_005042"/>
<feature type="transmembrane region" description="Helical" evidence="12">
    <location>
        <begin position="20"/>
        <end position="41"/>
    </location>
</feature>
<sequence>MLRALCDCNDEMFYRSSAGFWIGMFVLSKVPELVDTMFLLLQGKTPPFLHWYHHVTVLIFSWHTYCDHTSTMVMFAAMNLTVHFIMYFYFSMCACGFKKTMRKFAPFITMLQILQMVVGSLVTTYSAYKVYTTPEGAAPGCHVSRANARMGVIIYMSYLYLFSKMFMNSYARPKKPVANPTAAGKKV</sequence>
<dbReference type="VEuPathDB" id="TriTrypDB:BCY84_20287"/>
<dbReference type="VEuPathDB" id="TriTrypDB:TCDM_05391"/>
<evidence type="ECO:0000256" key="8">
    <source>
        <dbReference type="ARBA" id="ARBA00023098"/>
    </source>
</evidence>
<evidence type="ECO:0000256" key="4">
    <source>
        <dbReference type="ARBA" id="ARBA00022679"/>
    </source>
</evidence>
<comment type="caution">
    <text evidence="12">Lacks conserved residue(s) required for the propagation of feature annotation.</text>
</comment>
<organism evidence="13 14">
    <name type="scientific">Trypanosoma cruzi</name>
    <dbReference type="NCBI Taxonomy" id="5693"/>
    <lineage>
        <taxon>Eukaryota</taxon>
        <taxon>Discoba</taxon>
        <taxon>Euglenozoa</taxon>
        <taxon>Kinetoplastea</taxon>
        <taxon>Metakinetoplastina</taxon>
        <taxon>Trypanosomatida</taxon>
        <taxon>Trypanosomatidae</taxon>
        <taxon>Trypanosoma</taxon>
        <taxon>Schizotrypanum</taxon>
    </lineage>
</organism>
<dbReference type="VEuPathDB" id="TriTrypDB:Tc_MARK_8139"/>
<dbReference type="GO" id="GO:0034625">
    <property type="term" value="P:fatty acid elongation, monounsaturated fatty acid"/>
    <property type="evidence" value="ECO:0007669"/>
    <property type="project" value="TreeGrafter"/>
</dbReference>
<evidence type="ECO:0000256" key="7">
    <source>
        <dbReference type="ARBA" id="ARBA00022989"/>
    </source>
</evidence>
<evidence type="ECO:0000256" key="9">
    <source>
        <dbReference type="ARBA" id="ARBA00023136"/>
    </source>
</evidence>
<gene>
    <name evidence="13" type="ORF">C4B63_52g63</name>
</gene>
<dbReference type="EC" id="2.3.1.-" evidence="12"/>
<accession>A0A2V2V433</accession>
<dbReference type="Proteomes" id="UP000246121">
    <property type="component" value="Unassembled WGS sequence"/>
</dbReference>
<keyword evidence="9 12" id="KW-0472">Membrane</keyword>
<dbReference type="GO" id="GO:0009922">
    <property type="term" value="F:fatty acid elongase activity"/>
    <property type="evidence" value="ECO:0007669"/>
    <property type="project" value="InterPro"/>
</dbReference>
<dbReference type="GO" id="GO:0042761">
    <property type="term" value="P:very long-chain fatty acid biosynthetic process"/>
    <property type="evidence" value="ECO:0007669"/>
    <property type="project" value="TreeGrafter"/>
</dbReference>
<evidence type="ECO:0000313" key="14">
    <source>
        <dbReference type="Proteomes" id="UP000246121"/>
    </source>
</evidence>
<feature type="transmembrane region" description="Helical" evidence="12">
    <location>
        <begin position="71"/>
        <end position="92"/>
    </location>
</feature>
<dbReference type="InterPro" id="IPR002076">
    <property type="entry name" value="ELO_fam"/>
</dbReference>
<keyword evidence="6 12" id="KW-0276">Fatty acid metabolism</keyword>
<feature type="transmembrane region" description="Helical" evidence="12">
    <location>
        <begin position="104"/>
        <end position="128"/>
    </location>
</feature>
<evidence type="ECO:0000256" key="3">
    <source>
        <dbReference type="ARBA" id="ARBA00022516"/>
    </source>
</evidence>
<evidence type="ECO:0000256" key="1">
    <source>
        <dbReference type="ARBA" id="ARBA00004141"/>
    </source>
</evidence>
<dbReference type="GO" id="GO:0019367">
    <property type="term" value="P:fatty acid elongation, saturated fatty acid"/>
    <property type="evidence" value="ECO:0007669"/>
    <property type="project" value="TreeGrafter"/>
</dbReference>
<protein>
    <recommendedName>
        <fullName evidence="11 12">Elongation of fatty acids protein</fullName>
        <ecNumber evidence="12">2.3.1.-</ecNumber>
    </recommendedName>
</protein>
<keyword evidence="10 12" id="KW-0275">Fatty acid biosynthesis</keyword>
<dbReference type="AlphaFoldDB" id="A0A2V2V433"/>
<evidence type="ECO:0000256" key="6">
    <source>
        <dbReference type="ARBA" id="ARBA00022832"/>
    </source>
</evidence>
<dbReference type="PANTHER" id="PTHR11157:SF161">
    <property type="entry name" value="ELONGATION OF FATTY ACIDS PROTEIN"/>
    <property type="match status" value="1"/>
</dbReference>